<dbReference type="AlphaFoldDB" id="A0AAN7LTZ5"/>
<gene>
    <name evidence="2" type="ORF">SAY86_027984</name>
</gene>
<dbReference type="PROSITE" id="PS50005">
    <property type="entry name" value="TPR"/>
    <property type="match status" value="1"/>
</dbReference>
<comment type="caution">
    <text evidence="2">The sequence shown here is derived from an EMBL/GenBank/DDBJ whole genome shotgun (WGS) entry which is preliminary data.</text>
</comment>
<dbReference type="EMBL" id="JAXQNO010000006">
    <property type="protein sequence ID" value="KAK4795658.1"/>
    <property type="molecule type" value="Genomic_DNA"/>
</dbReference>
<keyword evidence="1" id="KW-0802">TPR repeat</keyword>
<dbReference type="Gene3D" id="1.25.40.10">
    <property type="entry name" value="Tetratricopeptide repeat domain"/>
    <property type="match status" value="1"/>
</dbReference>
<feature type="repeat" description="TPR" evidence="1">
    <location>
        <begin position="27"/>
        <end position="60"/>
    </location>
</feature>
<dbReference type="Proteomes" id="UP001346149">
    <property type="component" value="Unassembled WGS sequence"/>
</dbReference>
<dbReference type="InterPro" id="IPR019734">
    <property type="entry name" value="TPR_rpt"/>
</dbReference>
<dbReference type="InterPro" id="IPR011990">
    <property type="entry name" value="TPR-like_helical_dom_sf"/>
</dbReference>
<evidence type="ECO:0000313" key="2">
    <source>
        <dbReference type="EMBL" id="KAK4795658.1"/>
    </source>
</evidence>
<keyword evidence="3" id="KW-1185">Reference proteome</keyword>
<organism evidence="2 3">
    <name type="scientific">Trapa natans</name>
    <name type="common">Water chestnut</name>
    <dbReference type="NCBI Taxonomy" id="22666"/>
    <lineage>
        <taxon>Eukaryota</taxon>
        <taxon>Viridiplantae</taxon>
        <taxon>Streptophyta</taxon>
        <taxon>Embryophyta</taxon>
        <taxon>Tracheophyta</taxon>
        <taxon>Spermatophyta</taxon>
        <taxon>Magnoliopsida</taxon>
        <taxon>eudicotyledons</taxon>
        <taxon>Gunneridae</taxon>
        <taxon>Pentapetalae</taxon>
        <taxon>rosids</taxon>
        <taxon>malvids</taxon>
        <taxon>Myrtales</taxon>
        <taxon>Lythraceae</taxon>
        <taxon>Trapa</taxon>
    </lineage>
</organism>
<sequence>MKLRTCCCSPHSKKLPTSDLRLEPKNHQAWWNLGLHSNKEGSLEQAAEYFQAAFQLESTAPAREEGFLPFVVQRIGFSFIASKRVIKAVSI</sequence>
<proteinExistence type="predicted"/>
<evidence type="ECO:0000313" key="3">
    <source>
        <dbReference type="Proteomes" id="UP001346149"/>
    </source>
</evidence>
<evidence type="ECO:0000256" key="1">
    <source>
        <dbReference type="PROSITE-ProRule" id="PRU00339"/>
    </source>
</evidence>
<dbReference type="SUPFAM" id="SSF48452">
    <property type="entry name" value="TPR-like"/>
    <property type="match status" value="1"/>
</dbReference>
<accession>A0AAN7LTZ5</accession>
<reference evidence="2 3" key="1">
    <citation type="journal article" date="2023" name="Hortic Res">
        <title>Pangenome of water caltrop reveals structural variations and asymmetric subgenome divergence after allopolyploidization.</title>
        <authorList>
            <person name="Zhang X."/>
            <person name="Chen Y."/>
            <person name="Wang L."/>
            <person name="Yuan Y."/>
            <person name="Fang M."/>
            <person name="Shi L."/>
            <person name="Lu R."/>
            <person name="Comes H.P."/>
            <person name="Ma Y."/>
            <person name="Chen Y."/>
            <person name="Huang G."/>
            <person name="Zhou Y."/>
            <person name="Zheng Z."/>
            <person name="Qiu Y."/>
        </authorList>
    </citation>
    <scope>NUCLEOTIDE SEQUENCE [LARGE SCALE GENOMIC DNA]</scope>
    <source>
        <strain evidence="2">F231</strain>
    </source>
</reference>
<protein>
    <submittedName>
        <fullName evidence="2">Uncharacterized protein</fullName>
    </submittedName>
</protein>
<name>A0AAN7LTZ5_TRANT</name>